<dbReference type="GO" id="GO:0005576">
    <property type="term" value="C:extracellular region"/>
    <property type="evidence" value="ECO:0007669"/>
    <property type="project" value="TreeGrafter"/>
</dbReference>
<dbReference type="NCBIfam" id="TIGR00996">
    <property type="entry name" value="Mtu_fam_mce"/>
    <property type="match status" value="1"/>
</dbReference>
<evidence type="ECO:0000259" key="2">
    <source>
        <dbReference type="Pfam" id="PF02470"/>
    </source>
</evidence>
<dbReference type="InterPro" id="IPR003399">
    <property type="entry name" value="Mce/MlaD"/>
</dbReference>
<keyword evidence="5" id="KW-1185">Reference proteome</keyword>
<dbReference type="PANTHER" id="PTHR33371">
    <property type="entry name" value="INTERMEMBRANE PHOSPHOLIPID TRANSPORT SYSTEM BINDING PROTEIN MLAD-RELATED"/>
    <property type="match status" value="1"/>
</dbReference>
<feature type="compositionally biased region" description="Gly residues" evidence="1">
    <location>
        <begin position="457"/>
        <end position="467"/>
    </location>
</feature>
<feature type="domain" description="Mce/MlaD" evidence="2">
    <location>
        <begin position="121"/>
        <end position="196"/>
    </location>
</feature>
<dbReference type="Proteomes" id="UP000199529">
    <property type="component" value="Unassembled WGS sequence"/>
</dbReference>
<dbReference type="AlphaFoldDB" id="A0A1H3C4L3"/>
<dbReference type="EMBL" id="FNOK01000011">
    <property type="protein sequence ID" value="SDX48429.1"/>
    <property type="molecule type" value="Genomic_DNA"/>
</dbReference>
<organism evidence="4 5">
    <name type="scientific">Saccharopolyspora shandongensis</name>
    <dbReference type="NCBI Taxonomy" id="418495"/>
    <lineage>
        <taxon>Bacteria</taxon>
        <taxon>Bacillati</taxon>
        <taxon>Actinomycetota</taxon>
        <taxon>Actinomycetes</taxon>
        <taxon>Pseudonocardiales</taxon>
        <taxon>Pseudonocardiaceae</taxon>
        <taxon>Saccharopolyspora</taxon>
    </lineage>
</organism>
<proteinExistence type="predicted"/>
<accession>A0A1H3C4L3</accession>
<sequence>MKRLFPDSPSVAVRAAEPQGPSRCGIPDIMNANSPRRGCPREKTPENPRRCELRRWAKRLRRFKDKGKKQSLEWFRARPPLPRGLQVGAVATAALVVLGGCGSQGVYDMPLPGGADLGSSPYEVKVRFADVLDLVPNAGVRVNDVSVGRVSTIGLAPDSWQAEVTVQVNGDVKLPANATARLRQSSLLGEKYVELAGPPEGQSGVGRLADGALIGLDRTGRNPEVEEVLGALSMLLNGGGVAQLQNITKELNAALEGRESDVRGLLSNLDELVAGLDAQRDDITRALDSINRLSARLNEQRGSIDTALRDLEPGLRVLNEQRTQLVTMLQSLDELSGVGTDVVNKSRDDLVHNLNQLAPALNQLAAAGESLPKSLEVLVSFPFPDNAVDGIGNSDFTNLYANVDLNLTHVLENLGRSRQPLIPLPDALKSIPLPLTPQAPPELPAQPPAEPERESGGLLGSLLGGGR</sequence>
<dbReference type="Pfam" id="PF02470">
    <property type="entry name" value="MlaD"/>
    <property type="match status" value="1"/>
</dbReference>
<dbReference type="STRING" id="418495.SAMN05216215_1011167"/>
<dbReference type="InterPro" id="IPR052336">
    <property type="entry name" value="MlaD_Phospholipid_Transporter"/>
</dbReference>
<dbReference type="InterPro" id="IPR024516">
    <property type="entry name" value="Mce_C"/>
</dbReference>
<evidence type="ECO:0000259" key="3">
    <source>
        <dbReference type="Pfam" id="PF11887"/>
    </source>
</evidence>
<protein>
    <submittedName>
        <fullName evidence="4">Phospholipid/cholesterol/gamma-HCH transport system substrate-binding protein</fullName>
    </submittedName>
</protein>
<evidence type="ECO:0000256" key="1">
    <source>
        <dbReference type="SAM" id="MobiDB-lite"/>
    </source>
</evidence>
<name>A0A1H3C4L3_9PSEU</name>
<reference evidence="5" key="1">
    <citation type="submission" date="2016-10" db="EMBL/GenBank/DDBJ databases">
        <authorList>
            <person name="Varghese N."/>
            <person name="Submissions S."/>
        </authorList>
    </citation>
    <scope>NUCLEOTIDE SEQUENCE [LARGE SCALE GENOMIC DNA]</scope>
    <source>
        <strain evidence="5">CGMCC 4.3530</strain>
    </source>
</reference>
<feature type="compositionally biased region" description="Pro residues" evidence="1">
    <location>
        <begin position="434"/>
        <end position="449"/>
    </location>
</feature>
<evidence type="ECO:0000313" key="5">
    <source>
        <dbReference type="Proteomes" id="UP000199529"/>
    </source>
</evidence>
<evidence type="ECO:0000313" key="4">
    <source>
        <dbReference type="EMBL" id="SDX48429.1"/>
    </source>
</evidence>
<dbReference type="Pfam" id="PF11887">
    <property type="entry name" value="Mce4_CUP1"/>
    <property type="match status" value="1"/>
</dbReference>
<dbReference type="PANTHER" id="PTHR33371:SF15">
    <property type="entry name" value="LIPOPROTEIN LPRN"/>
    <property type="match status" value="1"/>
</dbReference>
<feature type="domain" description="Mammalian cell entry C-terminal" evidence="3">
    <location>
        <begin position="207"/>
        <end position="381"/>
    </location>
</feature>
<feature type="region of interest" description="Disordered" evidence="1">
    <location>
        <begin position="432"/>
        <end position="467"/>
    </location>
</feature>
<feature type="region of interest" description="Disordered" evidence="1">
    <location>
        <begin position="1"/>
        <end position="47"/>
    </location>
</feature>
<dbReference type="InterPro" id="IPR005693">
    <property type="entry name" value="Mce"/>
</dbReference>
<gene>
    <name evidence="4" type="ORF">SAMN05216215_1011167</name>
</gene>